<keyword evidence="1" id="KW-1133">Transmembrane helix</keyword>
<accession>A0ABY4NS11</accession>
<feature type="transmembrane region" description="Helical" evidence="1">
    <location>
        <begin position="235"/>
        <end position="259"/>
    </location>
</feature>
<evidence type="ECO:0000313" key="2">
    <source>
        <dbReference type="EMBL" id="UQS22861.1"/>
    </source>
</evidence>
<keyword evidence="1" id="KW-0472">Membrane</keyword>
<dbReference type="EMBL" id="CP091196">
    <property type="protein sequence ID" value="UQS22861.1"/>
    <property type="molecule type" value="Genomic_DNA"/>
</dbReference>
<dbReference type="Proteomes" id="UP000830158">
    <property type="component" value="Chromosome"/>
</dbReference>
<dbReference type="RefSeq" id="WP_116112860.1">
    <property type="nucleotide sequence ID" value="NZ_CP091196.1"/>
</dbReference>
<keyword evidence="3" id="KW-1185">Reference proteome</keyword>
<sequence>MEDPRVDWLVEVFKGMRSDDGLTTDKLRKQLDLIKLLVDDGTVEEAKAELERIVLAMGDGKVARAIRNSLAISNGCDGIEARSRPEERRRWATGADDLTRPRNELLIPKSVSSHVNYEKDGFKELARLILDRAAVRAETKADGDAFQEAVNQPLETGSDRSKPASITLTARDDLELLDHLSAPAVRDTPPKEHEGTGPDEQVTFPQAFNVFRRALSRKPLFPRFAHTIDSPKEEWWTGIVVGVLIAFLIGALILGLTGVL</sequence>
<gene>
    <name evidence="2" type="ORF">L1857_08540</name>
</gene>
<proteinExistence type="predicted"/>
<evidence type="ECO:0000256" key="1">
    <source>
        <dbReference type="SAM" id="Phobius"/>
    </source>
</evidence>
<name>A0ABY4NS11_9PSEU</name>
<evidence type="ECO:0000313" key="3">
    <source>
        <dbReference type="Proteomes" id="UP000830158"/>
    </source>
</evidence>
<reference evidence="2" key="1">
    <citation type="submission" date="2022-01" db="EMBL/GenBank/DDBJ databases">
        <title>PSI-footprinting approach for the identification of protein synthesis inhibitor producers.</title>
        <authorList>
            <person name="Handel F."/>
            <person name="Kulik A."/>
            <person name="Wex K.W."/>
            <person name="Berscheid A."/>
            <person name="Saur J.S."/>
            <person name="Winkler A."/>
            <person name="Wibberg D."/>
            <person name="Kalinowski J."/>
            <person name="Broetz-Oesterhelt H."/>
            <person name="Mast Y."/>
        </authorList>
    </citation>
    <scope>NUCLEOTIDE SEQUENCE</scope>
    <source>
        <strain evidence="2">KNN 49.3e</strain>
    </source>
</reference>
<protein>
    <submittedName>
        <fullName evidence="2">Uncharacterized protein</fullName>
    </submittedName>
</protein>
<keyword evidence="1" id="KW-0812">Transmembrane</keyword>
<organism evidence="2 3">
    <name type="scientific">Amycolatopsis thermalba</name>
    <dbReference type="NCBI Taxonomy" id="944492"/>
    <lineage>
        <taxon>Bacteria</taxon>
        <taxon>Bacillati</taxon>
        <taxon>Actinomycetota</taxon>
        <taxon>Actinomycetes</taxon>
        <taxon>Pseudonocardiales</taxon>
        <taxon>Pseudonocardiaceae</taxon>
        <taxon>Amycolatopsis</taxon>
    </lineage>
</organism>